<keyword evidence="3" id="KW-1185">Reference proteome</keyword>
<evidence type="ECO:0000313" key="3">
    <source>
        <dbReference type="Proteomes" id="UP000245535"/>
    </source>
</evidence>
<keyword evidence="1" id="KW-0812">Transmembrane</keyword>
<dbReference type="AlphaFoldDB" id="A0A315Z8Y7"/>
<evidence type="ECO:0000256" key="1">
    <source>
        <dbReference type="SAM" id="Phobius"/>
    </source>
</evidence>
<gene>
    <name evidence="2" type="ORF">BC781_103100</name>
</gene>
<comment type="caution">
    <text evidence="2">The sequence shown here is derived from an EMBL/GenBank/DDBJ whole genome shotgun (WGS) entry which is preliminary data.</text>
</comment>
<organism evidence="2 3">
    <name type="scientific">Sediminitomix flava</name>
    <dbReference type="NCBI Taxonomy" id="379075"/>
    <lineage>
        <taxon>Bacteria</taxon>
        <taxon>Pseudomonadati</taxon>
        <taxon>Bacteroidota</taxon>
        <taxon>Cytophagia</taxon>
        <taxon>Cytophagales</taxon>
        <taxon>Flammeovirgaceae</taxon>
        <taxon>Sediminitomix</taxon>
    </lineage>
</organism>
<feature type="transmembrane region" description="Helical" evidence="1">
    <location>
        <begin position="20"/>
        <end position="41"/>
    </location>
</feature>
<evidence type="ECO:0000313" key="2">
    <source>
        <dbReference type="EMBL" id="PWJ41850.1"/>
    </source>
</evidence>
<proteinExistence type="predicted"/>
<name>A0A315Z8Y7_SEDFL</name>
<reference evidence="2 3" key="1">
    <citation type="submission" date="2018-03" db="EMBL/GenBank/DDBJ databases">
        <title>Genomic Encyclopedia of Archaeal and Bacterial Type Strains, Phase II (KMG-II): from individual species to whole genera.</title>
        <authorList>
            <person name="Goeker M."/>
        </authorList>
    </citation>
    <scope>NUCLEOTIDE SEQUENCE [LARGE SCALE GENOMIC DNA]</scope>
    <source>
        <strain evidence="2 3">DSM 28229</strain>
    </source>
</reference>
<keyword evidence="1" id="KW-0472">Membrane</keyword>
<keyword evidence="1" id="KW-1133">Transmembrane helix</keyword>
<sequence length="46" mass="5356">MICSYIFSVKSTVVYIESMSFFMLGVLDFSFLGITTAKNYWSKMRL</sequence>
<accession>A0A315Z8Y7</accession>
<dbReference type="EMBL" id="QGDO01000003">
    <property type="protein sequence ID" value="PWJ41850.1"/>
    <property type="molecule type" value="Genomic_DNA"/>
</dbReference>
<dbReference type="Proteomes" id="UP000245535">
    <property type="component" value="Unassembled WGS sequence"/>
</dbReference>
<protein>
    <submittedName>
        <fullName evidence="2">Uncharacterized protein</fullName>
    </submittedName>
</protein>